<evidence type="ECO:0000313" key="1">
    <source>
        <dbReference type="EMBL" id="PGH30569.1"/>
    </source>
</evidence>
<dbReference type="Proteomes" id="UP000226031">
    <property type="component" value="Unassembled WGS sequence"/>
</dbReference>
<proteinExistence type="predicted"/>
<comment type="caution">
    <text evidence="1">The sequence shown here is derived from an EMBL/GenBank/DDBJ whole genome shotgun (WGS) entry which is preliminary data.</text>
</comment>
<dbReference type="AlphaFoldDB" id="A0A2B7ZBJ0"/>
<dbReference type="EMBL" id="PDND01000165">
    <property type="protein sequence ID" value="PGH30569.1"/>
    <property type="molecule type" value="Genomic_DNA"/>
</dbReference>
<gene>
    <name evidence="1" type="ORF">GX50_06652</name>
</gene>
<organism evidence="1 2">
    <name type="scientific">[Emmonsia] crescens</name>
    <dbReference type="NCBI Taxonomy" id="73230"/>
    <lineage>
        <taxon>Eukaryota</taxon>
        <taxon>Fungi</taxon>
        <taxon>Dikarya</taxon>
        <taxon>Ascomycota</taxon>
        <taxon>Pezizomycotina</taxon>
        <taxon>Eurotiomycetes</taxon>
        <taxon>Eurotiomycetidae</taxon>
        <taxon>Onygenales</taxon>
        <taxon>Ajellomycetaceae</taxon>
        <taxon>Emergomyces</taxon>
    </lineage>
</organism>
<protein>
    <submittedName>
        <fullName evidence="1">Uncharacterized protein</fullName>
    </submittedName>
</protein>
<sequence length="78" mass="8879">MDASPLCWSVAFMHVILNNIRQMLGSTDMPQLMSQPSWTFTSHLGRLCVETTLKMYPDLGASQASRIPTGDHDEWLRR</sequence>
<reference evidence="1 2" key="1">
    <citation type="submission" date="2017-10" db="EMBL/GenBank/DDBJ databases">
        <title>Comparative genomics in systemic dimorphic fungi from Ajellomycetaceae.</title>
        <authorList>
            <person name="Munoz J.F."/>
            <person name="Mcewen J.G."/>
            <person name="Clay O.K."/>
            <person name="Cuomo C.A."/>
        </authorList>
    </citation>
    <scope>NUCLEOTIDE SEQUENCE [LARGE SCALE GENOMIC DNA]</scope>
    <source>
        <strain evidence="1 2">UAMH4076</strain>
    </source>
</reference>
<name>A0A2B7ZBJ0_9EURO</name>
<evidence type="ECO:0000313" key="2">
    <source>
        <dbReference type="Proteomes" id="UP000226031"/>
    </source>
</evidence>
<accession>A0A2B7ZBJ0</accession>
<keyword evidence="2" id="KW-1185">Reference proteome</keyword>